<evidence type="ECO:0000313" key="6">
    <source>
        <dbReference type="Proteomes" id="UP000220629"/>
    </source>
</evidence>
<comment type="caution">
    <text evidence="5">The sequence shown here is derived from an EMBL/GenBank/DDBJ whole genome shotgun (WGS) entry which is preliminary data.</text>
</comment>
<dbReference type="InterPro" id="IPR002772">
    <property type="entry name" value="Glyco_hydro_3_C"/>
</dbReference>
<dbReference type="InterPro" id="IPR036881">
    <property type="entry name" value="Glyco_hydro_3_C_sf"/>
</dbReference>
<dbReference type="InterPro" id="IPR050288">
    <property type="entry name" value="Cellulose_deg_GH3"/>
</dbReference>
<protein>
    <submittedName>
        <fullName evidence="5">Glycosyl hydrolase</fullName>
    </submittedName>
</protein>
<dbReference type="InterPro" id="IPR013783">
    <property type="entry name" value="Ig-like_fold"/>
</dbReference>
<dbReference type="InterPro" id="IPR036962">
    <property type="entry name" value="Glyco_hydro_3_N_sf"/>
</dbReference>
<feature type="domain" description="Fibronectin type III-like" evidence="4">
    <location>
        <begin position="646"/>
        <end position="715"/>
    </location>
</feature>
<dbReference type="Pfam" id="PF14310">
    <property type="entry name" value="Fn3-like"/>
    <property type="match status" value="1"/>
</dbReference>
<evidence type="ECO:0000313" key="5">
    <source>
        <dbReference type="EMBL" id="PEH40216.1"/>
    </source>
</evidence>
<evidence type="ECO:0000256" key="3">
    <source>
        <dbReference type="SAM" id="MobiDB-lite"/>
    </source>
</evidence>
<evidence type="ECO:0000256" key="2">
    <source>
        <dbReference type="ARBA" id="ARBA00022801"/>
    </source>
</evidence>
<dbReference type="OrthoDB" id="9781691at2"/>
<dbReference type="Gene3D" id="3.20.20.300">
    <property type="entry name" value="Glycoside hydrolase, family 3, N-terminal domain"/>
    <property type="match status" value="1"/>
</dbReference>
<feature type="compositionally biased region" description="Polar residues" evidence="3">
    <location>
        <begin position="10"/>
        <end position="22"/>
    </location>
</feature>
<dbReference type="GO" id="GO:0005975">
    <property type="term" value="P:carbohydrate metabolic process"/>
    <property type="evidence" value="ECO:0007669"/>
    <property type="project" value="InterPro"/>
</dbReference>
<dbReference type="InterPro" id="IPR001764">
    <property type="entry name" value="Glyco_hydro_3_N"/>
</dbReference>
<dbReference type="PANTHER" id="PTHR42715">
    <property type="entry name" value="BETA-GLUCOSIDASE"/>
    <property type="match status" value="1"/>
</dbReference>
<dbReference type="SUPFAM" id="SSF52279">
    <property type="entry name" value="Beta-D-glucan exohydrolase, C-terminal domain"/>
    <property type="match status" value="1"/>
</dbReference>
<dbReference type="PRINTS" id="PR00133">
    <property type="entry name" value="GLHYDRLASE3"/>
</dbReference>
<dbReference type="Pfam" id="PF00933">
    <property type="entry name" value="Glyco_hydro_3"/>
    <property type="match status" value="1"/>
</dbReference>
<dbReference type="InterPro" id="IPR026891">
    <property type="entry name" value="Fn3-like"/>
</dbReference>
<dbReference type="InterPro" id="IPR017853">
    <property type="entry name" value="GH"/>
</dbReference>
<gene>
    <name evidence="5" type="ORF">CRM94_25405</name>
</gene>
<feature type="region of interest" description="Disordered" evidence="3">
    <location>
        <begin position="1"/>
        <end position="24"/>
    </location>
</feature>
<dbReference type="AlphaFoldDB" id="A0A2A7S9H8"/>
<reference evidence="6" key="1">
    <citation type="submission" date="2017-09" db="EMBL/GenBank/DDBJ databases">
        <title>FDA dAtabase for Regulatory Grade micrObial Sequences (FDA-ARGOS): Supporting development and validation of Infectious Disease Dx tests.</title>
        <authorList>
            <person name="Minogue T."/>
            <person name="Wolcott M."/>
            <person name="Wasieloski L."/>
            <person name="Aguilar W."/>
            <person name="Moore D."/>
            <person name="Tallon L."/>
            <person name="Sadzewicz L."/>
            <person name="Ott S."/>
            <person name="Zhao X."/>
            <person name="Nagaraj S."/>
            <person name="Vavikolanu K."/>
            <person name="Aluvathingal J."/>
            <person name="Nadendla S."/>
            <person name="Sichtig H."/>
        </authorList>
    </citation>
    <scope>NUCLEOTIDE SEQUENCE [LARGE SCALE GENOMIC DNA]</scope>
    <source>
        <strain evidence="6">FDAARGOS_390</strain>
    </source>
</reference>
<dbReference type="GO" id="GO:0004553">
    <property type="term" value="F:hydrolase activity, hydrolyzing O-glycosyl compounds"/>
    <property type="evidence" value="ECO:0007669"/>
    <property type="project" value="InterPro"/>
</dbReference>
<comment type="similarity">
    <text evidence="1">Belongs to the glycosyl hydrolase 3 family.</text>
</comment>
<sequence>MVVACGGNVSDGNTASGGSTDPDTAADQKAAALVARMTQDEKIQLVHGVGIENLPLGGASYIPGIARLGIPGVSSVDSASGPTIAGATALPSTLALAASWDLQLAYDFGAGIAKEIRALGFGEGLGGGVDLAREPRDGRTFEYMGEDPVLAGTMIAQRSQGTQSQNVIATIKHYAMNDQETNRFSSNSEVDERTMRELHLLSFEIGVKEGAPGNIMCSYNHVNGLRACENPYLLTDVLKKDWGFKGVVQSDWFFAVSDTARAANAGLDEEEAGSTDDAVGTIGVPTYFNQKLKAAVANGSVPQSRLDDMVQRKIRTYYRVGLMDNPPAKGAIDAVAGDALALRTSEQSMVLLKNGTPDGGTSQVLPLSAASVHSIAVIGGHADAGVISGGGSASGPGRAANAVACASPSYKIGNLQAISGCGYWYPSAPLAAIRAKVPNATVTYLDGNDTTAALSAAASADVTIVFATQWESEDMDLKSLSLPDAAADPANQTYDQNALIAAVGARAKRAIVVLESGTAVTMPWIDKVHGVLAAWYPGSQGGSAIANVLFGDVNPSGKLPLTFPVADTDLPQKSISATDLNVVYSEGLQIGYRWFDAQQIQPLFPFGFGLSYTTYSYSGMQTSLDSSGNLTVAFRLTNSGQRAGSEVAQVYAQLPSNTGEPPKRLVGWQKVSLEAGTSQTVTIAIPASRLKIWDVASHSWLLPAGGFTIYVGGSSRDSQALVSQVNVNGSTAH</sequence>
<organism evidence="5 6">
    <name type="scientific">Burkholderia gladioli</name>
    <name type="common">Pseudomonas marginata</name>
    <name type="synonym">Phytomonas marginata</name>
    <dbReference type="NCBI Taxonomy" id="28095"/>
    <lineage>
        <taxon>Bacteria</taxon>
        <taxon>Pseudomonadati</taxon>
        <taxon>Pseudomonadota</taxon>
        <taxon>Betaproteobacteria</taxon>
        <taxon>Burkholderiales</taxon>
        <taxon>Burkholderiaceae</taxon>
        <taxon>Burkholderia</taxon>
    </lineage>
</organism>
<proteinExistence type="inferred from homology"/>
<dbReference type="Pfam" id="PF01915">
    <property type="entry name" value="Glyco_hydro_3_C"/>
    <property type="match status" value="1"/>
</dbReference>
<dbReference type="Proteomes" id="UP000220629">
    <property type="component" value="Unassembled WGS sequence"/>
</dbReference>
<evidence type="ECO:0000256" key="1">
    <source>
        <dbReference type="ARBA" id="ARBA00005336"/>
    </source>
</evidence>
<evidence type="ECO:0000259" key="4">
    <source>
        <dbReference type="SMART" id="SM01217"/>
    </source>
</evidence>
<dbReference type="PANTHER" id="PTHR42715:SF10">
    <property type="entry name" value="BETA-GLUCOSIDASE"/>
    <property type="match status" value="1"/>
</dbReference>
<keyword evidence="2 5" id="KW-0378">Hydrolase</keyword>
<dbReference type="SUPFAM" id="SSF51445">
    <property type="entry name" value="(Trans)glycosidases"/>
    <property type="match status" value="1"/>
</dbReference>
<dbReference type="Gene3D" id="3.40.50.1700">
    <property type="entry name" value="Glycoside hydrolase family 3 C-terminal domain"/>
    <property type="match status" value="1"/>
</dbReference>
<dbReference type="SMART" id="SM01217">
    <property type="entry name" value="Fn3_like"/>
    <property type="match status" value="1"/>
</dbReference>
<dbReference type="EMBL" id="PDDY01000004">
    <property type="protein sequence ID" value="PEH40216.1"/>
    <property type="molecule type" value="Genomic_DNA"/>
</dbReference>
<dbReference type="Gene3D" id="2.60.40.10">
    <property type="entry name" value="Immunoglobulins"/>
    <property type="match status" value="1"/>
</dbReference>
<accession>A0A2A7S9H8</accession>
<name>A0A2A7S9H8_BURGA</name>